<dbReference type="Gene3D" id="2.180.10.10">
    <property type="entry name" value="RHS repeat-associated core"/>
    <property type="match status" value="1"/>
</dbReference>
<dbReference type="Proteomes" id="UP000295645">
    <property type="component" value="Unassembled WGS sequence"/>
</dbReference>
<dbReference type="EMBL" id="SMCS01000001">
    <property type="protein sequence ID" value="TCV97425.1"/>
    <property type="molecule type" value="Genomic_DNA"/>
</dbReference>
<organism evidence="4 5">
    <name type="scientific">Luteibacter rhizovicinus</name>
    <dbReference type="NCBI Taxonomy" id="242606"/>
    <lineage>
        <taxon>Bacteria</taxon>
        <taxon>Pseudomonadati</taxon>
        <taxon>Pseudomonadota</taxon>
        <taxon>Gammaproteobacteria</taxon>
        <taxon>Lysobacterales</taxon>
        <taxon>Rhodanobacteraceae</taxon>
        <taxon>Luteibacter</taxon>
    </lineage>
</organism>
<dbReference type="PANTHER" id="PTHR32305">
    <property type="match status" value="1"/>
</dbReference>
<protein>
    <submittedName>
        <fullName evidence="4">RHS repeat-associated protein</fullName>
    </submittedName>
</protein>
<evidence type="ECO:0000256" key="2">
    <source>
        <dbReference type="SAM" id="MobiDB-lite"/>
    </source>
</evidence>
<gene>
    <name evidence="4" type="ORF">EC912_101437</name>
</gene>
<dbReference type="NCBIfam" id="TIGR03696">
    <property type="entry name" value="Rhs_assc_core"/>
    <property type="match status" value="1"/>
</dbReference>
<reference evidence="4 5" key="1">
    <citation type="submission" date="2019-03" db="EMBL/GenBank/DDBJ databases">
        <title>Above-ground endophytic microbial communities from plants in different locations in the United States.</title>
        <authorList>
            <person name="Frank C."/>
        </authorList>
    </citation>
    <scope>NUCLEOTIDE SEQUENCE [LARGE SCALE GENOMIC DNA]</scope>
    <source>
        <strain evidence="4 5">LP_13_YM</strain>
    </source>
</reference>
<evidence type="ECO:0000256" key="1">
    <source>
        <dbReference type="ARBA" id="ARBA00022737"/>
    </source>
</evidence>
<evidence type="ECO:0000313" key="5">
    <source>
        <dbReference type="Proteomes" id="UP000295645"/>
    </source>
</evidence>
<dbReference type="AlphaFoldDB" id="A0A4R3YW91"/>
<dbReference type="OrthoDB" id="9815903at2"/>
<keyword evidence="5" id="KW-1185">Reference proteome</keyword>
<feature type="compositionally biased region" description="Low complexity" evidence="2">
    <location>
        <begin position="65"/>
        <end position="81"/>
    </location>
</feature>
<dbReference type="Pfam" id="PF25023">
    <property type="entry name" value="TEN_YD-shell"/>
    <property type="match status" value="1"/>
</dbReference>
<comment type="caution">
    <text evidence="4">The sequence shown here is derived from an EMBL/GenBank/DDBJ whole genome shotgun (WGS) entry which is preliminary data.</text>
</comment>
<dbReference type="InterPro" id="IPR022385">
    <property type="entry name" value="Rhs_assc_core"/>
</dbReference>
<keyword evidence="1" id="KW-0677">Repeat</keyword>
<name>A0A4R3YW91_9GAMM</name>
<dbReference type="PANTHER" id="PTHR32305:SF15">
    <property type="entry name" value="PROTEIN RHSA-RELATED"/>
    <property type="match status" value="1"/>
</dbReference>
<accession>A0A4R3YW91</accession>
<evidence type="ECO:0000313" key="4">
    <source>
        <dbReference type="EMBL" id="TCV97425.1"/>
    </source>
</evidence>
<feature type="domain" description="Teneurin-like YD-shell" evidence="3">
    <location>
        <begin position="35"/>
        <end position="131"/>
    </location>
</feature>
<dbReference type="InterPro" id="IPR056823">
    <property type="entry name" value="TEN-like_YD-shell"/>
</dbReference>
<dbReference type="RefSeq" id="WP_132141492.1">
    <property type="nucleotide sequence ID" value="NZ_SMCS01000001.1"/>
</dbReference>
<dbReference type="InterPro" id="IPR050708">
    <property type="entry name" value="T6SS_VgrG/RHS"/>
</dbReference>
<sequence length="339" mass="34842">MTNCRNLRPAWFVGLVIVLLVFICPFVSAQDVGTTYYLTDSQNNVLATMDAAGNLTSTSDYRPFGASTGGQQQSSGPGYTGHVSDADSGLIYMQARYYDPAIGRFLGTDPNGITPGRIFDFARYTYANNSPLVFVDPDGRQNMYALGAQVAESQMLQSGDPNAARHVAEINSGQAQVVMSAAAVVVASPAAGLVVRTAATVVADSLASGSLVTAIVGNAPAVTASGMIVADGIAAANGVPTPMSPEMSAAGAEFQLAGAQAANLRRFESKLPAGNTGTHVDAFGNGALFTATVPGNVAGSSAVYQKAVDGAGTTTSYLKTTFLPNGDVAHIKDKIMPLQ</sequence>
<proteinExistence type="predicted"/>
<feature type="region of interest" description="Disordered" evidence="2">
    <location>
        <begin position="62"/>
        <end position="81"/>
    </location>
</feature>
<evidence type="ECO:0000259" key="3">
    <source>
        <dbReference type="Pfam" id="PF25023"/>
    </source>
</evidence>